<dbReference type="SUPFAM" id="SSF56112">
    <property type="entry name" value="Protein kinase-like (PK-like)"/>
    <property type="match status" value="1"/>
</dbReference>
<keyword evidence="2" id="KW-1185">Reference proteome</keyword>
<evidence type="ECO:0000313" key="1">
    <source>
        <dbReference type="EMBL" id="WXA91796.1"/>
    </source>
</evidence>
<reference evidence="1 2" key="1">
    <citation type="submission" date="2021-12" db="EMBL/GenBank/DDBJ databases">
        <title>Discovery of the Pendulisporaceae a myxobacterial family with distinct sporulation behavior and unique specialized metabolism.</title>
        <authorList>
            <person name="Garcia R."/>
            <person name="Popoff A."/>
            <person name="Bader C.D."/>
            <person name="Loehr J."/>
            <person name="Walesch S."/>
            <person name="Walt C."/>
            <person name="Boldt J."/>
            <person name="Bunk B."/>
            <person name="Haeckl F.J.F.P.J."/>
            <person name="Gunesch A.P."/>
            <person name="Birkelbach J."/>
            <person name="Nuebel U."/>
            <person name="Pietschmann T."/>
            <person name="Bach T."/>
            <person name="Mueller R."/>
        </authorList>
    </citation>
    <scope>NUCLEOTIDE SEQUENCE [LARGE SCALE GENOMIC DNA]</scope>
    <source>
        <strain evidence="1 2">MSr12523</strain>
    </source>
</reference>
<dbReference type="EMBL" id="CP089982">
    <property type="protein sequence ID" value="WXA91796.1"/>
    <property type="molecule type" value="Genomic_DNA"/>
</dbReference>
<organism evidence="1 2">
    <name type="scientific">Pendulispora brunnea</name>
    <dbReference type="NCBI Taxonomy" id="2905690"/>
    <lineage>
        <taxon>Bacteria</taxon>
        <taxon>Pseudomonadati</taxon>
        <taxon>Myxococcota</taxon>
        <taxon>Myxococcia</taxon>
        <taxon>Myxococcales</taxon>
        <taxon>Sorangiineae</taxon>
        <taxon>Pendulisporaceae</taxon>
        <taxon>Pendulispora</taxon>
    </lineage>
</organism>
<dbReference type="Proteomes" id="UP001379533">
    <property type="component" value="Chromosome"/>
</dbReference>
<evidence type="ECO:0000313" key="2">
    <source>
        <dbReference type="Proteomes" id="UP001379533"/>
    </source>
</evidence>
<dbReference type="Gene3D" id="3.90.1200.10">
    <property type="match status" value="1"/>
</dbReference>
<name>A0ABZ2JZ86_9BACT</name>
<sequence length="332" mass="36344">MLEPGGPEVWGSADWRAQAVAWLDERLAAVGIERTGEVEQPHLRPWATALKVPTSRGIVWLKAAGPGTAFEVALYELLHRVVPERVLTPIAVDASRGWIALPDGGPLLGDVARENLPEALVAVVPEYGQLQRDLAPHVDALLAVGVTDMRPAIMPTRFDEACSVVRALVDRSGSAAERHTVSRISECRDTFVSWCEQLASAPASPTLDHNDLHPWNILAPHLESDRARFYDWGDSVVAHPFGGMRITLTSLGDHLRTNASDPRITRVRDAYLEAFSDLAPRADLATAFELSCRINKVIRTLTWARAVNATGTPDEFTRAPLHTLSSLFDPPD</sequence>
<accession>A0ABZ2JZ86</accession>
<gene>
    <name evidence="1" type="ORF">LZC95_35765</name>
</gene>
<dbReference type="InterPro" id="IPR011009">
    <property type="entry name" value="Kinase-like_dom_sf"/>
</dbReference>
<proteinExistence type="predicted"/>
<evidence type="ECO:0008006" key="3">
    <source>
        <dbReference type="Google" id="ProtNLM"/>
    </source>
</evidence>
<dbReference type="RefSeq" id="WP_394842414.1">
    <property type="nucleotide sequence ID" value="NZ_CP089982.1"/>
</dbReference>
<protein>
    <recommendedName>
        <fullName evidence="3">Aminoglycoside phosphotransferase domain-containing protein</fullName>
    </recommendedName>
</protein>